<accession>A0A4U5LNZ9</accession>
<dbReference type="EMBL" id="AZBU02000014">
    <property type="protein sequence ID" value="TKR57619.1"/>
    <property type="molecule type" value="Genomic_DNA"/>
</dbReference>
<dbReference type="AlphaFoldDB" id="A0A4U5LNZ9"/>
<gene>
    <name evidence="2" type="ORF">L596_030298</name>
</gene>
<evidence type="ECO:0000313" key="3">
    <source>
        <dbReference type="Proteomes" id="UP000298663"/>
    </source>
</evidence>
<protein>
    <submittedName>
        <fullName evidence="2">Uncharacterized protein</fullName>
    </submittedName>
</protein>
<proteinExistence type="predicted"/>
<evidence type="ECO:0000313" key="2">
    <source>
        <dbReference type="EMBL" id="TKR57619.1"/>
    </source>
</evidence>
<comment type="caution">
    <text evidence="2">The sequence shown here is derived from an EMBL/GenBank/DDBJ whole genome shotgun (WGS) entry which is preliminary data.</text>
</comment>
<reference evidence="2 3" key="2">
    <citation type="journal article" date="2019" name="G3 (Bethesda)">
        <title>Hybrid Assembly of the Genome of the Entomopathogenic Nematode Steinernema carpocapsae Identifies the X-Chromosome.</title>
        <authorList>
            <person name="Serra L."/>
            <person name="Macchietto M."/>
            <person name="Macias-Munoz A."/>
            <person name="McGill C.J."/>
            <person name="Rodriguez I.M."/>
            <person name="Rodriguez B."/>
            <person name="Murad R."/>
            <person name="Mortazavi A."/>
        </authorList>
    </citation>
    <scope>NUCLEOTIDE SEQUENCE [LARGE SCALE GENOMIC DNA]</scope>
    <source>
        <strain evidence="2 3">ALL</strain>
    </source>
</reference>
<evidence type="ECO:0000256" key="1">
    <source>
        <dbReference type="SAM" id="MobiDB-lite"/>
    </source>
</evidence>
<dbReference type="Proteomes" id="UP000298663">
    <property type="component" value="Unassembled WGS sequence"/>
</dbReference>
<organism evidence="2 3">
    <name type="scientific">Steinernema carpocapsae</name>
    <name type="common">Entomopathogenic nematode</name>
    <dbReference type="NCBI Taxonomy" id="34508"/>
    <lineage>
        <taxon>Eukaryota</taxon>
        <taxon>Metazoa</taxon>
        <taxon>Ecdysozoa</taxon>
        <taxon>Nematoda</taxon>
        <taxon>Chromadorea</taxon>
        <taxon>Rhabditida</taxon>
        <taxon>Tylenchina</taxon>
        <taxon>Panagrolaimomorpha</taxon>
        <taxon>Strongyloidoidea</taxon>
        <taxon>Steinernematidae</taxon>
        <taxon>Steinernema</taxon>
    </lineage>
</organism>
<name>A0A4U5LNZ9_STECR</name>
<keyword evidence="3" id="KW-1185">Reference proteome</keyword>
<feature type="compositionally biased region" description="Basic and acidic residues" evidence="1">
    <location>
        <begin position="44"/>
        <end position="53"/>
    </location>
</feature>
<feature type="region of interest" description="Disordered" evidence="1">
    <location>
        <begin position="44"/>
        <end position="79"/>
    </location>
</feature>
<reference evidence="2 3" key="1">
    <citation type="journal article" date="2015" name="Genome Biol.">
        <title>Comparative genomics of Steinernema reveals deeply conserved gene regulatory networks.</title>
        <authorList>
            <person name="Dillman A.R."/>
            <person name="Macchietto M."/>
            <person name="Porter C.F."/>
            <person name="Rogers A."/>
            <person name="Williams B."/>
            <person name="Antoshechkin I."/>
            <person name="Lee M.M."/>
            <person name="Goodwin Z."/>
            <person name="Lu X."/>
            <person name="Lewis E.E."/>
            <person name="Goodrich-Blair H."/>
            <person name="Stock S.P."/>
            <person name="Adams B.J."/>
            <person name="Sternberg P.W."/>
            <person name="Mortazavi A."/>
        </authorList>
    </citation>
    <scope>NUCLEOTIDE SEQUENCE [LARGE SCALE GENOMIC DNA]</scope>
    <source>
        <strain evidence="2 3">ALL</strain>
    </source>
</reference>
<sequence>MLSVLINDERLMVRSKGVTTHSANYTSRHFSDFSLTYTCPRRRGDGCYGERPKRGSALSAKARAQSSPHRPPQGGPPLSSALLLLFSV</sequence>